<dbReference type="Proteomes" id="UP000438429">
    <property type="component" value="Unassembled WGS sequence"/>
</dbReference>
<dbReference type="AlphaFoldDB" id="A0A6A4SCQ5"/>
<protein>
    <submittedName>
        <fullName evidence="2">Uncharacterized protein</fullName>
    </submittedName>
</protein>
<evidence type="ECO:0000256" key="1">
    <source>
        <dbReference type="SAM" id="MobiDB-lite"/>
    </source>
</evidence>
<proteinExistence type="predicted"/>
<evidence type="ECO:0000313" key="3">
    <source>
        <dbReference type="Proteomes" id="UP000438429"/>
    </source>
</evidence>
<sequence length="225" mass="25394">MSLRAVHGDVSLLIDGGEQYGTRGNWSVNELRHNIIIHIHGGSSRRKHSEKGGLFTERQTRDSFHITALSHFATGDAEPPKCFLFLCAEETLIAVRADLSAFRLKNYLSAVTDDQELQQRRLKKHKETDHSSDLSRSRHNSGIRSYVSNLCVCEEVKRGRRSFKSGKVFCCIHNNQGREEFFPPMTVIKVTMKLVFESAEAFGVLGDSSVQTRNANDLERGGRCR</sequence>
<feature type="compositionally biased region" description="Basic and acidic residues" evidence="1">
    <location>
        <begin position="126"/>
        <end position="136"/>
    </location>
</feature>
<gene>
    <name evidence="2" type="ORF">F2P81_019459</name>
</gene>
<name>A0A6A4SCQ5_SCOMX</name>
<feature type="region of interest" description="Disordered" evidence="1">
    <location>
        <begin position="119"/>
        <end position="140"/>
    </location>
</feature>
<reference evidence="2 3" key="1">
    <citation type="submission" date="2019-06" db="EMBL/GenBank/DDBJ databases">
        <title>Draft genomes of female and male turbot (Scophthalmus maximus).</title>
        <authorList>
            <person name="Xu H."/>
            <person name="Xu X.-W."/>
            <person name="Shao C."/>
            <person name="Chen S."/>
        </authorList>
    </citation>
    <scope>NUCLEOTIDE SEQUENCE [LARGE SCALE GENOMIC DNA]</scope>
    <source>
        <strain evidence="2">Ysfricsl-2016a</strain>
        <tissue evidence="2">Blood</tissue>
    </source>
</reference>
<accession>A0A6A4SCQ5</accession>
<comment type="caution">
    <text evidence="2">The sequence shown here is derived from an EMBL/GenBank/DDBJ whole genome shotgun (WGS) entry which is preliminary data.</text>
</comment>
<evidence type="ECO:0000313" key="2">
    <source>
        <dbReference type="EMBL" id="KAF0028372.1"/>
    </source>
</evidence>
<organism evidence="2 3">
    <name type="scientific">Scophthalmus maximus</name>
    <name type="common">Turbot</name>
    <name type="synonym">Psetta maxima</name>
    <dbReference type="NCBI Taxonomy" id="52904"/>
    <lineage>
        <taxon>Eukaryota</taxon>
        <taxon>Metazoa</taxon>
        <taxon>Chordata</taxon>
        <taxon>Craniata</taxon>
        <taxon>Vertebrata</taxon>
        <taxon>Euteleostomi</taxon>
        <taxon>Actinopterygii</taxon>
        <taxon>Neopterygii</taxon>
        <taxon>Teleostei</taxon>
        <taxon>Neoteleostei</taxon>
        <taxon>Acanthomorphata</taxon>
        <taxon>Carangaria</taxon>
        <taxon>Pleuronectiformes</taxon>
        <taxon>Pleuronectoidei</taxon>
        <taxon>Scophthalmidae</taxon>
        <taxon>Scophthalmus</taxon>
    </lineage>
</organism>
<dbReference type="EMBL" id="VEVO01000017">
    <property type="protein sequence ID" value="KAF0028372.1"/>
    <property type="molecule type" value="Genomic_DNA"/>
</dbReference>